<dbReference type="GO" id="GO:0016853">
    <property type="term" value="F:isomerase activity"/>
    <property type="evidence" value="ECO:0007669"/>
    <property type="project" value="UniProtKB-KW"/>
</dbReference>
<keyword evidence="1" id="KW-0413">Isomerase</keyword>
<accession>A0ABW5U6Y4</accession>
<sequence length="76" mass="8591">MKHAPSPLSPQAWITTMFSSRAACSGGVIRRNLRDIERYVGIAAFEAELRRRGFHAMENAGQLVIFCNQEPIRFVL</sequence>
<proteinExistence type="predicted"/>
<dbReference type="EMBL" id="JBHUMP010000017">
    <property type="protein sequence ID" value="MFD2741098.1"/>
    <property type="molecule type" value="Genomic_DNA"/>
</dbReference>
<reference evidence="2" key="1">
    <citation type="journal article" date="2019" name="Int. J. Syst. Evol. Microbiol.">
        <title>The Global Catalogue of Microorganisms (GCM) 10K type strain sequencing project: providing services to taxonomists for standard genome sequencing and annotation.</title>
        <authorList>
            <consortium name="The Broad Institute Genomics Platform"/>
            <consortium name="The Broad Institute Genome Sequencing Center for Infectious Disease"/>
            <person name="Wu L."/>
            <person name="Ma J."/>
        </authorList>
    </citation>
    <scope>NUCLEOTIDE SEQUENCE [LARGE SCALE GENOMIC DNA]</scope>
    <source>
        <strain evidence="2">TISTR 2562</strain>
    </source>
</reference>
<gene>
    <name evidence="1" type="ORF">ACFSUD_16065</name>
</gene>
<organism evidence="1 2">
    <name type="scientific">Sulfitobacter aestuarii</name>
    <dbReference type="NCBI Taxonomy" id="2161676"/>
    <lineage>
        <taxon>Bacteria</taxon>
        <taxon>Pseudomonadati</taxon>
        <taxon>Pseudomonadota</taxon>
        <taxon>Alphaproteobacteria</taxon>
        <taxon>Rhodobacterales</taxon>
        <taxon>Roseobacteraceae</taxon>
        <taxon>Sulfitobacter</taxon>
    </lineage>
</organism>
<name>A0ABW5U6Y4_9RHOB</name>
<dbReference type="RefSeq" id="WP_386375524.1">
    <property type="nucleotide sequence ID" value="NZ_JBHUMP010000017.1"/>
</dbReference>
<comment type="caution">
    <text evidence="1">The sequence shown here is derived from an EMBL/GenBank/DDBJ whole genome shotgun (WGS) entry which is preliminary data.</text>
</comment>
<protein>
    <submittedName>
        <fullName evidence="1">N-(5'-phosphoribosyl)anthranilate isomerase</fullName>
    </submittedName>
</protein>
<keyword evidence="2" id="KW-1185">Reference proteome</keyword>
<evidence type="ECO:0000313" key="1">
    <source>
        <dbReference type="EMBL" id="MFD2741098.1"/>
    </source>
</evidence>
<dbReference type="Proteomes" id="UP001597474">
    <property type="component" value="Unassembled WGS sequence"/>
</dbReference>
<evidence type="ECO:0000313" key="2">
    <source>
        <dbReference type="Proteomes" id="UP001597474"/>
    </source>
</evidence>